<name>A0A964RTC5_9CLOT</name>
<dbReference type="AlphaFoldDB" id="A0A964RTC5"/>
<accession>A0A964RTC5</accession>
<proteinExistence type="predicted"/>
<evidence type="ECO:0000313" key="4">
    <source>
        <dbReference type="Proteomes" id="UP000656077"/>
    </source>
</evidence>
<dbReference type="EMBL" id="WSRQ01000196">
    <property type="protein sequence ID" value="MVX67481.1"/>
    <property type="molecule type" value="Genomic_DNA"/>
</dbReference>
<evidence type="ECO:0000259" key="1">
    <source>
        <dbReference type="Pfam" id="PF03050"/>
    </source>
</evidence>
<evidence type="ECO:0000259" key="2">
    <source>
        <dbReference type="Pfam" id="PF13817"/>
    </source>
</evidence>
<feature type="non-terminal residue" evidence="3">
    <location>
        <position position="1"/>
    </location>
</feature>
<dbReference type="RefSeq" id="WP_160361859.1">
    <property type="nucleotide sequence ID" value="NZ_WSRQ01000196.1"/>
</dbReference>
<evidence type="ECO:0000313" key="3">
    <source>
        <dbReference type="EMBL" id="MVX67481.1"/>
    </source>
</evidence>
<gene>
    <name evidence="3" type="ORF">GKZ28_28200</name>
</gene>
<dbReference type="Pfam" id="PF03050">
    <property type="entry name" value="DDE_Tnp_IS66"/>
    <property type="match status" value="1"/>
</dbReference>
<dbReference type="PANTHER" id="PTHR33678">
    <property type="entry name" value="BLL1576 PROTEIN"/>
    <property type="match status" value="1"/>
</dbReference>
<comment type="caution">
    <text evidence="3">The sequence shown here is derived from an EMBL/GenBank/DDBJ whole genome shotgun (WGS) entry which is preliminary data.</text>
</comment>
<protein>
    <submittedName>
        <fullName evidence="3">Transposase</fullName>
    </submittedName>
</protein>
<reference evidence="3" key="1">
    <citation type="submission" date="2019-12" db="EMBL/GenBank/DDBJ databases">
        <title>Microbes associate with the intestines of laboratory mice.</title>
        <authorList>
            <person name="Navarre W."/>
            <person name="Wong E."/>
        </authorList>
    </citation>
    <scope>NUCLEOTIDE SEQUENCE</scope>
    <source>
        <strain evidence="3">NM79_F5</strain>
    </source>
</reference>
<dbReference type="InterPro" id="IPR004291">
    <property type="entry name" value="Transposase_IS66_central"/>
</dbReference>
<dbReference type="Proteomes" id="UP000656077">
    <property type="component" value="Unassembled WGS sequence"/>
</dbReference>
<sequence>YIGSDDYYADRHTIRLKRSAPIIKKFQEYVDNEIVDALPKSPLGKALAYAQKLLPYMRTFLTNGCLEIDNNAAERAIKPFVIGRKNWMFSKTAKGAESSALLYSVIETAKANGLASEKYLVYLFEMLANSEIKERDMLEKCMPWSENIPDELRVKTTK</sequence>
<dbReference type="InterPro" id="IPR052344">
    <property type="entry name" value="Transposase-related"/>
</dbReference>
<dbReference type="PANTHER" id="PTHR33678:SF1">
    <property type="entry name" value="BLL1576 PROTEIN"/>
    <property type="match status" value="1"/>
</dbReference>
<dbReference type="Pfam" id="PF13817">
    <property type="entry name" value="DDE_Tnp_IS66_C"/>
    <property type="match status" value="1"/>
</dbReference>
<organism evidence="3 4">
    <name type="scientific">Clostridium chromiireducens</name>
    <dbReference type="NCBI Taxonomy" id="225345"/>
    <lineage>
        <taxon>Bacteria</taxon>
        <taxon>Bacillati</taxon>
        <taxon>Bacillota</taxon>
        <taxon>Clostridia</taxon>
        <taxon>Eubacteriales</taxon>
        <taxon>Clostridiaceae</taxon>
        <taxon>Clostridium</taxon>
    </lineage>
</organism>
<dbReference type="InterPro" id="IPR039552">
    <property type="entry name" value="IS66_C"/>
</dbReference>
<feature type="domain" description="Transposase IS66 C-terminal" evidence="2">
    <location>
        <begin position="104"/>
        <end position="144"/>
    </location>
</feature>
<feature type="domain" description="Transposase IS66 central" evidence="1">
    <location>
        <begin position="9"/>
        <end position="97"/>
    </location>
</feature>